<name>A0AAN9I3P0_CLITE</name>
<evidence type="ECO:0000313" key="1">
    <source>
        <dbReference type="EMBL" id="KAK7262450.1"/>
    </source>
</evidence>
<organism evidence="1 2">
    <name type="scientific">Clitoria ternatea</name>
    <name type="common">Butterfly pea</name>
    <dbReference type="NCBI Taxonomy" id="43366"/>
    <lineage>
        <taxon>Eukaryota</taxon>
        <taxon>Viridiplantae</taxon>
        <taxon>Streptophyta</taxon>
        <taxon>Embryophyta</taxon>
        <taxon>Tracheophyta</taxon>
        <taxon>Spermatophyta</taxon>
        <taxon>Magnoliopsida</taxon>
        <taxon>eudicotyledons</taxon>
        <taxon>Gunneridae</taxon>
        <taxon>Pentapetalae</taxon>
        <taxon>rosids</taxon>
        <taxon>fabids</taxon>
        <taxon>Fabales</taxon>
        <taxon>Fabaceae</taxon>
        <taxon>Papilionoideae</taxon>
        <taxon>50 kb inversion clade</taxon>
        <taxon>NPAAA clade</taxon>
        <taxon>indigoferoid/millettioid clade</taxon>
        <taxon>Phaseoleae</taxon>
        <taxon>Clitoria</taxon>
    </lineage>
</organism>
<proteinExistence type="predicted"/>
<comment type="caution">
    <text evidence="1">The sequence shown here is derived from an EMBL/GenBank/DDBJ whole genome shotgun (WGS) entry which is preliminary data.</text>
</comment>
<dbReference type="Proteomes" id="UP001359559">
    <property type="component" value="Unassembled WGS sequence"/>
</dbReference>
<dbReference type="EMBL" id="JAYKXN010000008">
    <property type="protein sequence ID" value="KAK7262450.1"/>
    <property type="molecule type" value="Genomic_DNA"/>
</dbReference>
<accession>A0AAN9I3P0</accession>
<gene>
    <name evidence="1" type="ORF">RJT34_30023</name>
</gene>
<reference evidence="1 2" key="1">
    <citation type="submission" date="2024-01" db="EMBL/GenBank/DDBJ databases">
        <title>The genomes of 5 underutilized Papilionoideae crops provide insights into root nodulation and disease resistance.</title>
        <authorList>
            <person name="Yuan L."/>
        </authorList>
    </citation>
    <scope>NUCLEOTIDE SEQUENCE [LARGE SCALE GENOMIC DNA]</scope>
    <source>
        <strain evidence="1">LY-2023</strain>
        <tissue evidence="1">Leaf</tissue>
    </source>
</reference>
<dbReference type="AlphaFoldDB" id="A0AAN9I3P0"/>
<keyword evidence="2" id="KW-1185">Reference proteome</keyword>
<evidence type="ECO:0000313" key="2">
    <source>
        <dbReference type="Proteomes" id="UP001359559"/>
    </source>
</evidence>
<protein>
    <submittedName>
        <fullName evidence="1">Uncharacterized protein</fullName>
    </submittedName>
</protein>
<sequence length="129" mass="14340">MVSETCGSPDSREDYSRVSTTVMSEEYECFKIPLVESFVKLNVDASVVSMSSSVGLMGVVVVMGNRCFGLQQEVLGSKLCCWTSLWLGLKVSRRSFVKLIVGTKHHHLRDRGAELGTTLKTLHELLNRD</sequence>